<gene>
    <name evidence="1" type="ORF">C4K03_0451</name>
</gene>
<reference evidence="1 2" key="1">
    <citation type="submission" date="2018-03" db="EMBL/GenBank/DDBJ databases">
        <title>Diversity of phytobeneficial traits revealed by whole-genome analysis of worldwide-isolated phenazine-producing Pseudomonas spp.</title>
        <authorList>
            <person name="Biessy A."/>
            <person name="Novinscak A."/>
            <person name="Blom J."/>
            <person name="Leger G."/>
            <person name="Thomashow L.S."/>
            <person name="Cazorla F.M."/>
            <person name="Josic D."/>
            <person name="Filion M."/>
        </authorList>
    </citation>
    <scope>NUCLEOTIDE SEQUENCE [LARGE SCALE GENOMIC DNA]</scope>
    <source>
        <strain evidence="1 2">30B</strain>
    </source>
</reference>
<organism evidence="1 2">
    <name type="scientific">Pseudomonas synxantha</name>
    <dbReference type="NCBI Taxonomy" id="47883"/>
    <lineage>
        <taxon>Bacteria</taxon>
        <taxon>Pseudomonadati</taxon>
        <taxon>Pseudomonadota</taxon>
        <taxon>Gammaproteobacteria</taxon>
        <taxon>Pseudomonadales</taxon>
        <taxon>Pseudomonadaceae</taxon>
        <taxon>Pseudomonas</taxon>
    </lineage>
</organism>
<evidence type="ECO:0000313" key="2">
    <source>
        <dbReference type="Proteomes" id="UP000268696"/>
    </source>
</evidence>
<accession>A0A3G7TZV3</accession>
<dbReference type="AlphaFoldDB" id="A0A3G7TZV3"/>
<proteinExistence type="predicted"/>
<name>A0A3G7TZV3_9PSED</name>
<evidence type="ECO:0000313" key="1">
    <source>
        <dbReference type="EMBL" id="AZE52637.1"/>
    </source>
</evidence>
<dbReference type="Proteomes" id="UP000268696">
    <property type="component" value="Chromosome"/>
</dbReference>
<protein>
    <submittedName>
        <fullName evidence="1">Uncharacterized protein</fullName>
    </submittedName>
</protein>
<dbReference type="EMBL" id="CP027754">
    <property type="protein sequence ID" value="AZE52637.1"/>
    <property type="molecule type" value="Genomic_DNA"/>
</dbReference>
<sequence>MGATTEWHLLAARLALPMRRCNRVQPFCSGNFRRLIGKNMAHGRICFALVHLLLRSAVLAPKRSKNRAFVQKHTWVQLIRKKLVAPYLLC</sequence>